<evidence type="ECO:0000313" key="7">
    <source>
        <dbReference type="EMBL" id="SGZ58385.1"/>
    </source>
</evidence>
<dbReference type="InterPro" id="IPR041247">
    <property type="entry name" value="Rad52_fam"/>
</dbReference>
<evidence type="ECO:0000256" key="4">
    <source>
        <dbReference type="ARBA" id="ARBA00023204"/>
    </source>
</evidence>
<dbReference type="GO" id="GO:0005634">
    <property type="term" value="C:nucleus"/>
    <property type="evidence" value="ECO:0007669"/>
    <property type="project" value="TreeGrafter"/>
</dbReference>
<dbReference type="Proteomes" id="UP000182259">
    <property type="component" value="Chromosome VI"/>
</dbReference>
<comment type="similarity">
    <text evidence="1">Belongs to the RAD52 family.</text>
</comment>
<evidence type="ECO:0000313" key="8">
    <source>
        <dbReference type="Proteomes" id="UP000182259"/>
    </source>
</evidence>
<accession>A0A1L0C450</accession>
<dbReference type="EMBL" id="LT635769">
    <property type="protein sequence ID" value="SGZ58385.1"/>
    <property type="molecule type" value="Genomic_DNA"/>
</dbReference>
<protein>
    <recommendedName>
        <fullName evidence="6">DNA repair and recombination protein RAD52</fullName>
    </recommendedName>
</protein>
<dbReference type="Pfam" id="PF04098">
    <property type="entry name" value="Rad52_Rad22"/>
    <property type="match status" value="1"/>
</dbReference>
<dbReference type="GO" id="GO:0006312">
    <property type="term" value="P:mitotic recombination"/>
    <property type="evidence" value="ECO:0007669"/>
    <property type="project" value="TreeGrafter"/>
</dbReference>
<evidence type="ECO:0000256" key="2">
    <source>
        <dbReference type="ARBA" id="ARBA00022763"/>
    </source>
</evidence>
<evidence type="ECO:0000256" key="5">
    <source>
        <dbReference type="ARBA" id="ARBA00037138"/>
    </source>
</evidence>
<keyword evidence="4" id="KW-0234">DNA repair</keyword>
<organism evidence="7 8">
    <name type="scientific">Sungouiella intermedia</name>
    <dbReference type="NCBI Taxonomy" id="45354"/>
    <lineage>
        <taxon>Eukaryota</taxon>
        <taxon>Fungi</taxon>
        <taxon>Dikarya</taxon>
        <taxon>Ascomycota</taxon>
        <taxon>Saccharomycotina</taxon>
        <taxon>Pichiomycetes</taxon>
        <taxon>Metschnikowiaceae</taxon>
        <taxon>Sungouiella</taxon>
    </lineage>
</organism>
<dbReference type="GO" id="GO:0000724">
    <property type="term" value="P:double-strand break repair via homologous recombination"/>
    <property type="evidence" value="ECO:0007669"/>
    <property type="project" value="TreeGrafter"/>
</dbReference>
<dbReference type="PANTHER" id="PTHR12132:SF1">
    <property type="entry name" value="DNA REPAIR PROTEIN RAD52 HOMOLOG"/>
    <property type="match status" value="1"/>
</dbReference>
<dbReference type="PANTHER" id="PTHR12132">
    <property type="entry name" value="DNA REPAIR AND RECOMBINATION PROTEIN RAD52, RAD59"/>
    <property type="match status" value="1"/>
</dbReference>
<dbReference type="Gene3D" id="3.30.390.80">
    <property type="entry name" value="DNA repair protein Rad52/59/22"/>
    <property type="match status" value="1"/>
</dbReference>
<dbReference type="SUPFAM" id="SSF54768">
    <property type="entry name" value="dsRNA-binding domain-like"/>
    <property type="match status" value="1"/>
</dbReference>
<gene>
    <name evidence="7" type="ORF">SAMEA4029009_CIC11G00000003450</name>
</gene>
<dbReference type="InterPro" id="IPR042525">
    <property type="entry name" value="Rad52_Rad59_Rad22_sf"/>
</dbReference>
<keyword evidence="2" id="KW-0227">DNA damage</keyword>
<name>A0A1L0C450_9ASCO</name>
<evidence type="ECO:0000256" key="1">
    <source>
        <dbReference type="ARBA" id="ARBA00006638"/>
    </source>
</evidence>
<dbReference type="GO" id="GO:0045002">
    <property type="term" value="P:double-strand break repair via single-strand annealing"/>
    <property type="evidence" value="ECO:0007669"/>
    <property type="project" value="TreeGrafter"/>
</dbReference>
<comment type="function">
    <text evidence="5">Involved in DNA double-strand break (DSB) repair and recombination. Promotes the annealing of complementary single-stranded DNA and by stimulation of the RAD51 recombinase.</text>
</comment>
<proteinExistence type="inferred from homology"/>
<keyword evidence="3" id="KW-0233">DNA recombination</keyword>
<dbReference type="AlphaFoldDB" id="A0A1L0C450"/>
<reference evidence="8" key="1">
    <citation type="submission" date="2016-10" db="EMBL/GenBank/DDBJ databases">
        <authorList>
            <person name="Geijer C."/>
            <person name="Jareborg N."/>
            <person name="Dainat J."/>
        </authorList>
    </citation>
    <scope>NUCLEOTIDE SEQUENCE [LARGE SCALE GENOMIC DNA]</scope>
    <source>
        <strain evidence="8">PYCC 4715</strain>
    </source>
</reference>
<sequence>MEEENHVISSVLFPDISVFEVESDEEEEVAETLSPWALSKIGTFQYRLEELIRYREQRRGKSVSMSQISTSVILRLANDVFGFNGWSSNLLECLTVEQDFDEENSEYSMTHRAHVVVKLQDGSISAATGVGISRRMPHKYLCLQYSKKMAVTNGLRNAILNFTNLIFPETEVKTEVKLELGDWEGQ</sequence>
<evidence type="ECO:0000256" key="6">
    <source>
        <dbReference type="ARBA" id="ARBA00041062"/>
    </source>
</evidence>
<dbReference type="InterPro" id="IPR007232">
    <property type="entry name" value="Rad52_Rad59_Rad22"/>
</dbReference>
<evidence type="ECO:0000256" key="3">
    <source>
        <dbReference type="ARBA" id="ARBA00023172"/>
    </source>
</evidence>